<dbReference type="Proteomes" id="UP001557470">
    <property type="component" value="Unassembled WGS sequence"/>
</dbReference>
<dbReference type="AlphaFoldDB" id="A0ABD0XGG8"/>
<dbReference type="EMBL" id="JAGEUA010000002">
    <property type="protein sequence ID" value="KAL1006812.1"/>
    <property type="molecule type" value="Genomic_DNA"/>
</dbReference>
<proteinExistence type="predicted"/>
<keyword evidence="2" id="KW-1185">Reference proteome</keyword>
<gene>
    <name evidence="1" type="ORF">UPYG_G00077480</name>
</gene>
<accession>A0ABD0XGG8</accession>
<evidence type="ECO:0000313" key="2">
    <source>
        <dbReference type="Proteomes" id="UP001557470"/>
    </source>
</evidence>
<protein>
    <submittedName>
        <fullName evidence="1">Uncharacterized protein</fullName>
    </submittedName>
</protein>
<name>A0ABD0XGG8_UMBPY</name>
<organism evidence="1 2">
    <name type="scientific">Umbra pygmaea</name>
    <name type="common">Eastern mudminnow</name>
    <dbReference type="NCBI Taxonomy" id="75934"/>
    <lineage>
        <taxon>Eukaryota</taxon>
        <taxon>Metazoa</taxon>
        <taxon>Chordata</taxon>
        <taxon>Craniata</taxon>
        <taxon>Vertebrata</taxon>
        <taxon>Euteleostomi</taxon>
        <taxon>Actinopterygii</taxon>
        <taxon>Neopterygii</taxon>
        <taxon>Teleostei</taxon>
        <taxon>Protacanthopterygii</taxon>
        <taxon>Esociformes</taxon>
        <taxon>Umbridae</taxon>
        <taxon>Umbra</taxon>
    </lineage>
</organism>
<sequence>MRRYAGTRLAVRGLLDTDVPDGNPHSPLAYAVHTRYPCPAGRRGGMAISNISLTGRASAQRKEVGFHSLTPGLVDVCVLNPSQWLEPHLRRGSSLHTLLSPSSLEAPLVDIRGRS</sequence>
<comment type="caution">
    <text evidence="1">The sequence shown here is derived from an EMBL/GenBank/DDBJ whole genome shotgun (WGS) entry which is preliminary data.</text>
</comment>
<evidence type="ECO:0000313" key="1">
    <source>
        <dbReference type="EMBL" id="KAL1006812.1"/>
    </source>
</evidence>
<reference evidence="1 2" key="1">
    <citation type="submission" date="2024-06" db="EMBL/GenBank/DDBJ databases">
        <authorList>
            <person name="Pan Q."/>
            <person name="Wen M."/>
            <person name="Jouanno E."/>
            <person name="Zahm M."/>
            <person name="Klopp C."/>
            <person name="Cabau C."/>
            <person name="Louis A."/>
            <person name="Berthelot C."/>
            <person name="Parey E."/>
            <person name="Roest Crollius H."/>
            <person name="Montfort J."/>
            <person name="Robinson-Rechavi M."/>
            <person name="Bouchez O."/>
            <person name="Lampietro C."/>
            <person name="Lopez Roques C."/>
            <person name="Donnadieu C."/>
            <person name="Postlethwait J."/>
            <person name="Bobe J."/>
            <person name="Verreycken H."/>
            <person name="Guiguen Y."/>
        </authorList>
    </citation>
    <scope>NUCLEOTIDE SEQUENCE [LARGE SCALE GENOMIC DNA]</scope>
    <source>
        <strain evidence="1">Up_M1</strain>
        <tissue evidence="1">Testis</tissue>
    </source>
</reference>